<dbReference type="PANTHER" id="PTHR21481:SF4">
    <property type="entry name" value="PROTEIN TRANSPARENT TESTA 9"/>
    <property type="match status" value="1"/>
</dbReference>
<accession>A0ABQ9AS18</accession>
<evidence type="ECO:0000313" key="3">
    <source>
        <dbReference type="Proteomes" id="UP001141253"/>
    </source>
</evidence>
<gene>
    <name evidence="2" type="ORF">OIU77_005583</name>
</gene>
<dbReference type="Proteomes" id="UP001141253">
    <property type="component" value="Chromosome 18"/>
</dbReference>
<proteinExistence type="predicted"/>
<protein>
    <recommendedName>
        <fullName evidence="4">FPL domain-containing protein</fullName>
    </recommendedName>
</protein>
<name>A0ABQ9AS18_9ROSI</name>
<feature type="compositionally biased region" description="Low complexity" evidence="1">
    <location>
        <begin position="427"/>
        <end position="442"/>
    </location>
</feature>
<dbReference type="EMBL" id="JAPFFI010000017">
    <property type="protein sequence ID" value="KAJ6355016.1"/>
    <property type="molecule type" value="Genomic_DNA"/>
</dbReference>
<keyword evidence="3" id="KW-1185">Reference proteome</keyword>
<organism evidence="2 3">
    <name type="scientific">Salix suchowensis</name>
    <dbReference type="NCBI Taxonomy" id="1278906"/>
    <lineage>
        <taxon>Eukaryota</taxon>
        <taxon>Viridiplantae</taxon>
        <taxon>Streptophyta</taxon>
        <taxon>Embryophyta</taxon>
        <taxon>Tracheophyta</taxon>
        <taxon>Spermatophyta</taxon>
        <taxon>Magnoliopsida</taxon>
        <taxon>eudicotyledons</taxon>
        <taxon>Gunneridae</taxon>
        <taxon>Pentapetalae</taxon>
        <taxon>rosids</taxon>
        <taxon>fabids</taxon>
        <taxon>Malpighiales</taxon>
        <taxon>Salicaceae</taxon>
        <taxon>Saliceae</taxon>
        <taxon>Salix</taxon>
    </lineage>
</organism>
<dbReference type="InterPro" id="IPR039272">
    <property type="entry name" value="CLEC16A/TT9"/>
</dbReference>
<feature type="region of interest" description="Disordered" evidence="1">
    <location>
        <begin position="413"/>
        <end position="442"/>
    </location>
</feature>
<sequence>MRSLSSSSQAHPENIISKGVSHSTLRDALLSYITAGDDLQVLGSLSMLATLLQTKVELDEIMLDALGILPQRKQHKKTLTASIALKEQYGVVCSSLEAGTSPLAHRFQVLNALVSLFCRSNISPETLWVGGWLFRQLLPYSVAEFNSQNLKLLKDSYKNCTCALLEETRGTWPDLLVTILHDEWKRCKRAMEASSPQKEPKCILFPLEKPSADDVLPSESSIIAGERMCKVVKVFVLLHQLHIFSLGPKLGTELTLVDAVPCRIAFERGKERYFCFLATSVGSSGWIILAEELPLKKNYGIIRIVAPLAGSNPTIDETHSRWLHLRIRPSTIPVLDPAKSIAHGKAKTKALVDGRWTLAFRDDESCKSALSMIIEEIDLQSSEVKRRLKPLLNLEGDTDVSVTSLHPLNLEGDTDVPVTSLHPSEASSSTQIPSDSSIALKS</sequence>
<evidence type="ECO:0000313" key="2">
    <source>
        <dbReference type="EMBL" id="KAJ6355016.1"/>
    </source>
</evidence>
<reference evidence="2" key="1">
    <citation type="submission" date="2022-10" db="EMBL/GenBank/DDBJ databases">
        <authorList>
            <person name="Hyden B.L."/>
            <person name="Feng K."/>
            <person name="Yates T."/>
            <person name="Jawdy S."/>
            <person name="Smart L.B."/>
            <person name="Muchero W."/>
        </authorList>
    </citation>
    <scope>NUCLEOTIDE SEQUENCE</scope>
    <source>
        <tissue evidence="2">Shoot tip</tissue>
    </source>
</reference>
<comment type="caution">
    <text evidence="2">The sequence shown here is derived from an EMBL/GenBank/DDBJ whole genome shotgun (WGS) entry which is preliminary data.</text>
</comment>
<evidence type="ECO:0000256" key="1">
    <source>
        <dbReference type="SAM" id="MobiDB-lite"/>
    </source>
</evidence>
<evidence type="ECO:0008006" key="4">
    <source>
        <dbReference type="Google" id="ProtNLM"/>
    </source>
</evidence>
<dbReference type="PANTHER" id="PTHR21481">
    <property type="entry name" value="PROTEIN CLEC16A"/>
    <property type="match status" value="1"/>
</dbReference>
<reference evidence="2" key="2">
    <citation type="journal article" date="2023" name="Int. J. Mol. Sci.">
        <title>De Novo Assembly and Annotation of 11 Diverse Shrub Willow (Salix) Genomes Reveals Novel Gene Organization in Sex-Linked Regions.</title>
        <authorList>
            <person name="Hyden B."/>
            <person name="Feng K."/>
            <person name="Yates T.B."/>
            <person name="Jawdy S."/>
            <person name="Cereghino C."/>
            <person name="Smart L.B."/>
            <person name="Muchero W."/>
        </authorList>
    </citation>
    <scope>NUCLEOTIDE SEQUENCE</scope>
    <source>
        <tissue evidence="2">Shoot tip</tissue>
    </source>
</reference>